<evidence type="ECO:0000256" key="1">
    <source>
        <dbReference type="ARBA" id="ARBA00005993"/>
    </source>
</evidence>
<dbReference type="SUPFAM" id="SSF57716">
    <property type="entry name" value="Glucocorticoid receptor-like (DNA-binding domain)"/>
    <property type="match status" value="1"/>
</dbReference>
<dbReference type="Gene3D" id="3.30.50.10">
    <property type="entry name" value="Erythroid Transcription Factor GATA-1, subunit A"/>
    <property type="match status" value="1"/>
</dbReference>
<dbReference type="InterPro" id="IPR000536">
    <property type="entry name" value="Nucl_hrmn_rcpt_lig-bd"/>
</dbReference>
<organism evidence="14 15">
    <name type="scientific">Meloidogyne hapla</name>
    <name type="common">Root-knot nematode worm</name>
    <dbReference type="NCBI Taxonomy" id="6305"/>
    <lineage>
        <taxon>Eukaryota</taxon>
        <taxon>Metazoa</taxon>
        <taxon>Ecdysozoa</taxon>
        <taxon>Nematoda</taxon>
        <taxon>Chromadorea</taxon>
        <taxon>Rhabditida</taxon>
        <taxon>Tylenchina</taxon>
        <taxon>Tylenchomorpha</taxon>
        <taxon>Tylenchoidea</taxon>
        <taxon>Meloidogynidae</taxon>
        <taxon>Meloidogyninae</taxon>
        <taxon>Meloidogyne</taxon>
    </lineage>
</organism>
<evidence type="ECO:0000313" key="14">
    <source>
        <dbReference type="Proteomes" id="UP000095281"/>
    </source>
</evidence>
<dbReference type="SMART" id="SM00430">
    <property type="entry name" value="HOLI"/>
    <property type="match status" value="1"/>
</dbReference>
<proteinExistence type="inferred from homology"/>
<dbReference type="Pfam" id="PF00105">
    <property type="entry name" value="zf-C4"/>
    <property type="match status" value="1"/>
</dbReference>
<evidence type="ECO:0000313" key="15">
    <source>
        <dbReference type="WBParaSite" id="MhA1_Contig65.frz3.fgene3"/>
    </source>
</evidence>
<evidence type="ECO:0000256" key="9">
    <source>
        <dbReference type="ARBA" id="ARBA00023242"/>
    </source>
</evidence>
<keyword evidence="4 10" id="KW-0862">Zinc</keyword>
<dbReference type="Pfam" id="PF00104">
    <property type="entry name" value="Hormone_recep"/>
    <property type="match status" value="1"/>
</dbReference>
<comment type="subcellular location">
    <subcellularLocation>
        <location evidence="10">Nucleus</location>
    </subcellularLocation>
</comment>
<feature type="compositionally biased region" description="Polar residues" evidence="11">
    <location>
        <begin position="15"/>
        <end position="32"/>
    </location>
</feature>
<dbReference type="Gene3D" id="1.10.565.10">
    <property type="entry name" value="Retinoid X Receptor"/>
    <property type="match status" value="1"/>
</dbReference>
<evidence type="ECO:0000256" key="10">
    <source>
        <dbReference type="RuleBase" id="RU004334"/>
    </source>
</evidence>
<comment type="similarity">
    <text evidence="1 10">Belongs to the nuclear hormone receptor family.</text>
</comment>
<dbReference type="InterPro" id="IPR013088">
    <property type="entry name" value="Znf_NHR/GATA"/>
</dbReference>
<keyword evidence="5 10" id="KW-0805">Transcription regulation</keyword>
<reference evidence="15" key="1">
    <citation type="submission" date="2016-11" db="UniProtKB">
        <authorList>
            <consortium name="WormBaseParasite"/>
        </authorList>
    </citation>
    <scope>IDENTIFICATION</scope>
</reference>
<dbReference type="PRINTS" id="PR00047">
    <property type="entry name" value="STROIDFINGER"/>
</dbReference>
<dbReference type="InterPro" id="IPR001628">
    <property type="entry name" value="Znf_hrmn_rcpt"/>
</dbReference>
<dbReference type="PROSITE" id="PS51843">
    <property type="entry name" value="NR_LBD"/>
    <property type="match status" value="1"/>
</dbReference>
<evidence type="ECO:0000256" key="8">
    <source>
        <dbReference type="ARBA" id="ARBA00023170"/>
    </source>
</evidence>
<keyword evidence="2 10" id="KW-0479">Metal-binding</keyword>
<protein>
    <submittedName>
        <fullName evidence="15">Nuclear receptor domain-containing protein</fullName>
    </submittedName>
</protein>
<dbReference type="SMART" id="SM00399">
    <property type="entry name" value="ZnF_C4"/>
    <property type="match status" value="1"/>
</dbReference>
<dbReference type="OMA" id="WIFRENI"/>
<dbReference type="AlphaFoldDB" id="A0A1I8BV48"/>
<keyword evidence="9 10" id="KW-0539">Nucleus</keyword>
<keyword evidence="7 10" id="KW-0804">Transcription</keyword>
<evidence type="ECO:0000259" key="13">
    <source>
        <dbReference type="PROSITE" id="PS51843"/>
    </source>
</evidence>
<evidence type="ECO:0000256" key="2">
    <source>
        <dbReference type="ARBA" id="ARBA00022723"/>
    </source>
</evidence>
<evidence type="ECO:0000256" key="4">
    <source>
        <dbReference type="ARBA" id="ARBA00022833"/>
    </source>
</evidence>
<evidence type="ECO:0000259" key="12">
    <source>
        <dbReference type="PROSITE" id="PS51030"/>
    </source>
</evidence>
<keyword evidence="3 10" id="KW-0863">Zinc-finger</keyword>
<feature type="domain" description="NR LBD" evidence="13">
    <location>
        <begin position="219"/>
        <end position="470"/>
    </location>
</feature>
<feature type="domain" description="Nuclear receptor" evidence="12">
    <location>
        <begin position="57"/>
        <end position="130"/>
    </location>
</feature>
<feature type="compositionally biased region" description="Low complexity" evidence="11">
    <location>
        <begin position="1"/>
        <end position="14"/>
    </location>
</feature>
<evidence type="ECO:0000256" key="6">
    <source>
        <dbReference type="ARBA" id="ARBA00023125"/>
    </source>
</evidence>
<keyword evidence="14" id="KW-1185">Reference proteome</keyword>
<dbReference type="PROSITE" id="PS00031">
    <property type="entry name" value="NUCLEAR_REC_DBD_1"/>
    <property type="match status" value="1"/>
</dbReference>
<dbReference type="WBParaSite" id="MhA1_Contig65.frz3.fgene3">
    <property type="protein sequence ID" value="MhA1_Contig65.frz3.fgene3"/>
    <property type="gene ID" value="MhA1_Contig65.frz3.fgene3"/>
</dbReference>
<dbReference type="InterPro" id="IPR050274">
    <property type="entry name" value="Nuclear_hormone_rcpt_NR2"/>
</dbReference>
<evidence type="ECO:0000256" key="3">
    <source>
        <dbReference type="ARBA" id="ARBA00022771"/>
    </source>
</evidence>
<keyword evidence="6 10" id="KW-0238">DNA-binding</keyword>
<evidence type="ECO:0000256" key="11">
    <source>
        <dbReference type="SAM" id="MobiDB-lite"/>
    </source>
</evidence>
<feature type="region of interest" description="Disordered" evidence="11">
    <location>
        <begin position="1"/>
        <end position="32"/>
    </location>
</feature>
<name>A0A1I8BV48_MELHA</name>
<sequence length="470" mass="54898">MSTSSERSSPSNSSNLQATNTPTSEKTNLDNNSFENLNKSKCSDEHSKKGKIIRKEFSDCRVCGQQAKCHNFGVKCCHACRMFFRRSVLSLKEFRCKAEGKCQTRKGEKCRSCRFDTCVKENMNISLIQFPSGYNFQKMKEWLAKKKGELMENNFANHLNGQQNSFTNVCINNNNNMVVPQLVNAFNVDLEMLLSTENKALKLRQSPNNLLLEYLFTKSLENLIESKINVLDFVELFGMNGKQLYLNEYLFKQGKNLPIIGNYQNLDFLLEIETMKKLPILDKISLEDKVWIFRENIQCLVTFSNAFQSYQRGSLSVKYPNDICPGNLCKDLFDQIFRGEDWERYNALKRRAFFDIITEFKTFNITQQEYVLLKTILFCNSIPQNISQNSKNLLKLEAERYGQILMKYLQNLLGNFNVAMRHAKCLLFIGKIFEYNRQQNIFYKMVDEKIFYGNFGLERLLFVEQCLFKF</sequence>
<keyword evidence="8 10" id="KW-0675">Receptor</keyword>
<dbReference type="GO" id="GO:0003700">
    <property type="term" value="F:DNA-binding transcription factor activity"/>
    <property type="evidence" value="ECO:0007669"/>
    <property type="project" value="InterPro"/>
</dbReference>
<accession>A0A1I8BV48</accession>
<evidence type="ECO:0000256" key="5">
    <source>
        <dbReference type="ARBA" id="ARBA00023015"/>
    </source>
</evidence>
<dbReference type="InterPro" id="IPR035500">
    <property type="entry name" value="NHR-like_dom_sf"/>
</dbReference>
<dbReference type="PANTHER" id="PTHR24083">
    <property type="entry name" value="NUCLEAR HORMONE RECEPTOR"/>
    <property type="match status" value="1"/>
</dbReference>
<evidence type="ECO:0000256" key="7">
    <source>
        <dbReference type="ARBA" id="ARBA00023163"/>
    </source>
</evidence>
<dbReference type="PROSITE" id="PS51030">
    <property type="entry name" value="NUCLEAR_REC_DBD_2"/>
    <property type="match status" value="1"/>
</dbReference>
<dbReference type="Proteomes" id="UP000095281">
    <property type="component" value="Unplaced"/>
</dbReference>
<dbReference type="GO" id="GO:0008270">
    <property type="term" value="F:zinc ion binding"/>
    <property type="evidence" value="ECO:0007669"/>
    <property type="project" value="UniProtKB-KW"/>
</dbReference>
<dbReference type="SUPFAM" id="SSF48508">
    <property type="entry name" value="Nuclear receptor ligand-binding domain"/>
    <property type="match status" value="1"/>
</dbReference>
<dbReference type="GO" id="GO:0005634">
    <property type="term" value="C:nucleus"/>
    <property type="evidence" value="ECO:0007669"/>
    <property type="project" value="UniProtKB-SubCell"/>
</dbReference>
<dbReference type="GO" id="GO:0043565">
    <property type="term" value="F:sequence-specific DNA binding"/>
    <property type="evidence" value="ECO:0007669"/>
    <property type="project" value="InterPro"/>
</dbReference>